<reference evidence="1 2" key="1">
    <citation type="submission" date="2018-08" db="EMBL/GenBank/DDBJ databases">
        <title>Genomic Encyclopedia of Type Strains, Phase III (KMG-III): the genomes of soil and plant-associated and newly described type strains.</title>
        <authorList>
            <person name="Whitman W."/>
        </authorList>
    </citation>
    <scope>NUCLEOTIDE SEQUENCE [LARGE SCALE GENOMIC DNA]</scope>
    <source>
        <strain evidence="1 2">CGMCC 1.10966</strain>
    </source>
</reference>
<evidence type="ECO:0000313" key="2">
    <source>
        <dbReference type="Proteomes" id="UP000256304"/>
    </source>
</evidence>
<name>A0A3D9SH26_9BACL</name>
<dbReference type="Proteomes" id="UP000256304">
    <property type="component" value="Unassembled WGS sequence"/>
</dbReference>
<sequence length="58" mass="6396">MQDAMSVNYVTGLVQSEHAEYRLVKQADDIQLNLVGDIAADKELPRVAAEPPSIKPEM</sequence>
<dbReference type="EMBL" id="QTTN01000006">
    <property type="protein sequence ID" value="REE90541.1"/>
    <property type="molecule type" value="Genomic_DNA"/>
</dbReference>
<proteinExistence type="predicted"/>
<keyword evidence="2" id="KW-1185">Reference proteome</keyword>
<dbReference type="RefSeq" id="WP_181909440.1">
    <property type="nucleotide sequence ID" value="NZ_QTTN01000006.1"/>
</dbReference>
<organism evidence="1 2">
    <name type="scientific">Paenibacillus taihuensis</name>
    <dbReference type="NCBI Taxonomy" id="1156355"/>
    <lineage>
        <taxon>Bacteria</taxon>
        <taxon>Bacillati</taxon>
        <taxon>Bacillota</taxon>
        <taxon>Bacilli</taxon>
        <taxon>Bacillales</taxon>
        <taxon>Paenibacillaceae</taxon>
        <taxon>Paenibacillus</taxon>
    </lineage>
</organism>
<gene>
    <name evidence="1" type="ORF">A8990_10644</name>
</gene>
<comment type="caution">
    <text evidence="1">The sequence shown here is derived from an EMBL/GenBank/DDBJ whole genome shotgun (WGS) entry which is preliminary data.</text>
</comment>
<protein>
    <submittedName>
        <fullName evidence="1">Uncharacterized protein</fullName>
    </submittedName>
</protein>
<accession>A0A3D9SH26</accession>
<evidence type="ECO:0000313" key="1">
    <source>
        <dbReference type="EMBL" id="REE90541.1"/>
    </source>
</evidence>
<dbReference type="AlphaFoldDB" id="A0A3D9SH26"/>